<organism evidence="1 2">
    <name type="scientific">Arabis nemorensis</name>
    <dbReference type="NCBI Taxonomy" id="586526"/>
    <lineage>
        <taxon>Eukaryota</taxon>
        <taxon>Viridiplantae</taxon>
        <taxon>Streptophyta</taxon>
        <taxon>Embryophyta</taxon>
        <taxon>Tracheophyta</taxon>
        <taxon>Spermatophyta</taxon>
        <taxon>Magnoliopsida</taxon>
        <taxon>eudicotyledons</taxon>
        <taxon>Gunneridae</taxon>
        <taxon>Pentapetalae</taxon>
        <taxon>rosids</taxon>
        <taxon>malvids</taxon>
        <taxon>Brassicales</taxon>
        <taxon>Brassicaceae</taxon>
        <taxon>Arabideae</taxon>
        <taxon>Arabis</taxon>
    </lineage>
</organism>
<gene>
    <name evidence="1" type="ORF">ANE_LOCUS25057</name>
</gene>
<dbReference type="Proteomes" id="UP000489600">
    <property type="component" value="Unassembled WGS sequence"/>
</dbReference>
<evidence type="ECO:0000313" key="1">
    <source>
        <dbReference type="EMBL" id="VVB14613.1"/>
    </source>
</evidence>
<protein>
    <submittedName>
        <fullName evidence="1">Uncharacterized protein</fullName>
    </submittedName>
</protein>
<dbReference type="EMBL" id="CABITT030000008">
    <property type="protein sequence ID" value="VVB14613.1"/>
    <property type="molecule type" value="Genomic_DNA"/>
</dbReference>
<comment type="caution">
    <text evidence="1">The sequence shown here is derived from an EMBL/GenBank/DDBJ whole genome shotgun (WGS) entry which is preliminary data.</text>
</comment>
<sequence length="75" mass="8826">MVTLSDILSDLVRVEQGWRRKNVDGVWKFVRLEERLSKGIKILEGEGVEAVRSKVMKELRINDKEEHIELTYEMP</sequence>
<dbReference type="AlphaFoldDB" id="A0A565CLL5"/>
<reference evidence="1" key="1">
    <citation type="submission" date="2019-07" db="EMBL/GenBank/DDBJ databases">
        <authorList>
            <person name="Dittberner H."/>
        </authorList>
    </citation>
    <scope>NUCLEOTIDE SEQUENCE [LARGE SCALE GENOMIC DNA]</scope>
</reference>
<keyword evidence="2" id="KW-1185">Reference proteome</keyword>
<accession>A0A565CLL5</accession>
<evidence type="ECO:0000313" key="2">
    <source>
        <dbReference type="Proteomes" id="UP000489600"/>
    </source>
</evidence>
<dbReference type="OrthoDB" id="1134374at2759"/>
<name>A0A565CLL5_9BRAS</name>
<proteinExistence type="predicted"/>